<organism evidence="2 3">
    <name type="scientific">Penicillium subrubescens</name>
    <dbReference type="NCBI Taxonomy" id="1316194"/>
    <lineage>
        <taxon>Eukaryota</taxon>
        <taxon>Fungi</taxon>
        <taxon>Dikarya</taxon>
        <taxon>Ascomycota</taxon>
        <taxon>Pezizomycotina</taxon>
        <taxon>Eurotiomycetes</taxon>
        <taxon>Eurotiomycetidae</taxon>
        <taxon>Eurotiales</taxon>
        <taxon>Aspergillaceae</taxon>
        <taxon>Penicillium</taxon>
    </lineage>
</organism>
<feature type="region of interest" description="Disordered" evidence="1">
    <location>
        <begin position="43"/>
        <end position="154"/>
    </location>
</feature>
<evidence type="ECO:0000256" key="1">
    <source>
        <dbReference type="SAM" id="MobiDB-lite"/>
    </source>
</evidence>
<feature type="compositionally biased region" description="Basic and acidic residues" evidence="1">
    <location>
        <begin position="114"/>
        <end position="124"/>
    </location>
</feature>
<protein>
    <submittedName>
        <fullName evidence="2">Uncharacterized protein</fullName>
    </submittedName>
</protein>
<gene>
    <name evidence="2" type="ORF">PENSUB_2667</name>
</gene>
<reference evidence="2 3" key="1">
    <citation type="submission" date="2016-10" db="EMBL/GenBank/DDBJ databases">
        <title>Genome sequence of the ascomycete fungus Penicillium subrubescens.</title>
        <authorList>
            <person name="De Vries R.P."/>
            <person name="Peng M."/>
            <person name="Dilokpimol A."/>
            <person name="Hilden K."/>
            <person name="Makela M.R."/>
            <person name="Grigoriev I."/>
            <person name="Riley R."/>
            <person name="Granchi Z."/>
        </authorList>
    </citation>
    <scope>NUCLEOTIDE SEQUENCE [LARGE SCALE GENOMIC DNA]</scope>
    <source>
        <strain evidence="2 3">CBS 132785</strain>
    </source>
</reference>
<dbReference type="EMBL" id="MNBE01000273">
    <property type="protein sequence ID" value="OKP11801.1"/>
    <property type="molecule type" value="Genomic_DNA"/>
</dbReference>
<sequence length="154" mass="16791">MANFAKSKRICSNFLAGRPRAAIGFKMDHHFILFQSRRALRQLHPGHQQQPAIPSKPHRKSQSANRSRPGPSLGCTEIFLGTVMPSGPRIARTVEHEVGGAGGGGQSGAADNGQEIKRREEKAERRKWKGPPPELLKGPSNKGLSLRPKESSVC</sequence>
<evidence type="ECO:0000313" key="3">
    <source>
        <dbReference type="Proteomes" id="UP000186955"/>
    </source>
</evidence>
<evidence type="ECO:0000313" key="2">
    <source>
        <dbReference type="EMBL" id="OKP11801.1"/>
    </source>
</evidence>
<proteinExistence type="predicted"/>
<keyword evidence="3" id="KW-1185">Reference proteome</keyword>
<name>A0A1Q5UH61_9EURO</name>
<comment type="caution">
    <text evidence="2">The sequence shown here is derived from an EMBL/GenBank/DDBJ whole genome shotgun (WGS) entry which is preliminary data.</text>
</comment>
<dbReference type="AlphaFoldDB" id="A0A1Q5UH61"/>
<accession>A0A1Q5UH61</accession>
<dbReference type="Proteomes" id="UP000186955">
    <property type="component" value="Unassembled WGS sequence"/>
</dbReference>